<protein>
    <recommendedName>
        <fullName evidence="4">Apple domain-containing protein</fullName>
    </recommendedName>
</protein>
<name>A0A8H4J356_9PEZI</name>
<proteinExistence type="predicted"/>
<dbReference type="PANTHER" id="PTHR36578">
    <property type="entry name" value="CHROMOSOME 15, WHOLE GENOME SHOTGUN SEQUENCE"/>
    <property type="match status" value="1"/>
</dbReference>
<organism evidence="2 3">
    <name type="scientific">Botryosphaeria dothidea</name>
    <dbReference type="NCBI Taxonomy" id="55169"/>
    <lineage>
        <taxon>Eukaryota</taxon>
        <taxon>Fungi</taxon>
        <taxon>Dikarya</taxon>
        <taxon>Ascomycota</taxon>
        <taxon>Pezizomycotina</taxon>
        <taxon>Dothideomycetes</taxon>
        <taxon>Dothideomycetes incertae sedis</taxon>
        <taxon>Botryosphaeriales</taxon>
        <taxon>Botryosphaeriaceae</taxon>
        <taxon>Botryosphaeria</taxon>
    </lineage>
</organism>
<dbReference type="OrthoDB" id="271448at2759"/>
<evidence type="ECO:0000313" key="2">
    <source>
        <dbReference type="EMBL" id="KAF4311059.1"/>
    </source>
</evidence>
<evidence type="ECO:0000313" key="3">
    <source>
        <dbReference type="Proteomes" id="UP000572817"/>
    </source>
</evidence>
<dbReference type="EMBL" id="WWBZ02000011">
    <property type="protein sequence ID" value="KAF4311059.1"/>
    <property type="molecule type" value="Genomic_DNA"/>
</dbReference>
<gene>
    <name evidence="2" type="ORF">GTA08_BOTSDO13234</name>
</gene>
<keyword evidence="1" id="KW-0732">Signal</keyword>
<reference evidence="2" key="1">
    <citation type="submission" date="2020-04" db="EMBL/GenBank/DDBJ databases">
        <title>Genome Assembly and Annotation of Botryosphaeria dothidea sdau 11-99, a Latent Pathogen of Apple Fruit Ring Rot in China.</title>
        <authorList>
            <person name="Yu C."/>
            <person name="Diao Y."/>
            <person name="Lu Q."/>
            <person name="Zhao J."/>
            <person name="Cui S."/>
            <person name="Peng C."/>
            <person name="He B."/>
            <person name="Liu H."/>
        </authorList>
    </citation>
    <scope>NUCLEOTIDE SEQUENCE [LARGE SCALE GENOMIC DNA]</scope>
    <source>
        <strain evidence="2">Sdau11-99</strain>
    </source>
</reference>
<dbReference type="Proteomes" id="UP000572817">
    <property type="component" value="Unassembled WGS sequence"/>
</dbReference>
<evidence type="ECO:0008006" key="4">
    <source>
        <dbReference type="Google" id="ProtNLM"/>
    </source>
</evidence>
<evidence type="ECO:0000256" key="1">
    <source>
        <dbReference type="SAM" id="SignalP"/>
    </source>
</evidence>
<accession>A0A8H4J356</accession>
<dbReference type="PANTHER" id="PTHR36578:SF1">
    <property type="entry name" value="APPLE DOMAIN-CONTAINING PROTEIN"/>
    <property type="match status" value="1"/>
</dbReference>
<feature type="chain" id="PRO_5034195951" description="Apple domain-containing protein" evidence="1">
    <location>
        <begin position="16"/>
        <end position="334"/>
    </location>
</feature>
<feature type="signal peptide" evidence="1">
    <location>
        <begin position="1"/>
        <end position="15"/>
    </location>
</feature>
<sequence length="334" mass="35268">MLFVVLLATAGMAAGAAVAGPQITGPPSAAVVRKRADMTDSAYLSSASSLCAQNHWDCCPLTTGPLPVPTPDTASSFVANHSYSSLAAAATIPTGYSKAFTNAHGSIQQSFGYLGLTQLSAYDADLCADFCNQDSGCRAFNIYVERDPVLRPAYSVCTDPPSTGNIACTRWGYPINGSSATNDGSWQASFRVAITASNGYNKNLDALPPQTIPDFTGPTVINNRAIQDDSYYLFVDHSDQSAFDPALCAADCKQNTAYNKAHAVNGVYTACNTFNAYIPVKNGVAEGTRCVLYSEIVSDITNKATNTGETRGNDVYTIGESDVYTLTTPDNGQL</sequence>
<comment type="caution">
    <text evidence="2">The sequence shown here is derived from an EMBL/GenBank/DDBJ whole genome shotgun (WGS) entry which is preliminary data.</text>
</comment>
<dbReference type="AlphaFoldDB" id="A0A8H4J356"/>
<keyword evidence="3" id="KW-1185">Reference proteome</keyword>